<dbReference type="GO" id="GO:0033214">
    <property type="term" value="P:siderophore-iron import into cell"/>
    <property type="evidence" value="ECO:0007669"/>
    <property type="project" value="TreeGrafter"/>
</dbReference>
<dbReference type="SUPFAM" id="SSF81345">
    <property type="entry name" value="ABC transporter involved in vitamin B12 uptake, BtuC"/>
    <property type="match status" value="1"/>
</dbReference>
<dbReference type="Gene3D" id="1.10.3470.10">
    <property type="entry name" value="ABC transporter involved in vitamin B12 uptake, BtuC"/>
    <property type="match status" value="1"/>
</dbReference>
<evidence type="ECO:0000256" key="3">
    <source>
        <dbReference type="ARBA" id="ARBA00022448"/>
    </source>
</evidence>
<keyword evidence="6 9" id="KW-1133">Transmembrane helix</keyword>
<dbReference type="KEGG" id="rsq:Rsph17025_3309"/>
<dbReference type="BioCyc" id="RSPH349102:G1G8M-3413-MONOMER"/>
<feature type="compositionally biased region" description="Pro residues" evidence="8">
    <location>
        <begin position="16"/>
        <end position="25"/>
    </location>
</feature>
<geneLocation type="plasmid" evidence="10">
    <name>pRSPA01</name>
</geneLocation>
<evidence type="ECO:0008006" key="11">
    <source>
        <dbReference type="Google" id="ProtNLM"/>
    </source>
</evidence>
<sequence length="199" mass="21027">MGMSTPAPSRSRRSSPPGPILPFSPPGSSTRLARACSRSRPRAFRLSRSTAMPSRLRPIPSRRRALLVLAVTDLAVPCGARGAAADRRLAVRKPAEANWASVQAITLILAVAVPVLARDVSSLTALWLGEANAASLGLDIERRRRRSFVLVALLTAGAVSFTGTIGFIGLIAPQVARGMVGEDHRFALPLAMIMGAGRC</sequence>
<evidence type="ECO:0000256" key="2">
    <source>
        <dbReference type="ARBA" id="ARBA00007935"/>
    </source>
</evidence>
<dbReference type="GO" id="GO:0022857">
    <property type="term" value="F:transmembrane transporter activity"/>
    <property type="evidence" value="ECO:0007669"/>
    <property type="project" value="InterPro"/>
</dbReference>
<organism evidence="10">
    <name type="scientific">Cereibacter sphaeroides (strain ATCC 17025 / ATH 2.4.3)</name>
    <name type="common">Rhodobacter sphaeroides</name>
    <dbReference type="NCBI Taxonomy" id="349102"/>
    <lineage>
        <taxon>Bacteria</taxon>
        <taxon>Pseudomonadati</taxon>
        <taxon>Pseudomonadota</taxon>
        <taxon>Alphaproteobacteria</taxon>
        <taxon>Rhodobacterales</taxon>
        <taxon>Paracoccaceae</taxon>
        <taxon>Cereibacter</taxon>
    </lineage>
</organism>
<evidence type="ECO:0000256" key="4">
    <source>
        <dbReference type="ARBA" id="ARBA00022475"/>
    </source>
</evidence>
<feature type="transmembrane region" description="Helical" evidence="9">
    <location>
        <begin position="148"/>
        <end position="172"/>
    </location>
</feature>
<dbReference type="HOGENOM" id="CLU_1371302_0_0_5"/>
<evidence type="ECO:0000256" key="5">
    <source>
        <dbReference type="ARBA" id="ARBA00022692"/>
    </source>
</evidence>
<evidence type="ECO:0000256" key="1">
    <source>
        <dbReference type="ARBA" id="ARBA00004651"/>
    </source>
</evidence>
<comment type="subcellular location">
    <subcellularLocation>
        <location evidence="1">Cell membrane</location>
        <topology evidence="1">Multi-pass membrane protein</topology>
    </subcellularLocation>
</comment>
<dbReference type="Pfam" id="PF01032">
    <property type="entry name" value="FecCD"/>
    <property type="match status" value="1"/>
</dbReference>
<reference evidence="10" key="1">
    <citation type="submission" date="2007-04" db="EMBL/GenBank/DDBJ databases">
        <title>Complete sequence of plasmid pRSPA01 of Rhodobacter sphaeroides ATCC 17025.</title>
        <authorList>
            <consortium name="US DOE Joint Genome Institute"/>
            <person name="Copeland A."/>
            <person name="Lucas S."/>
            <person name="Lapidus A."/>
            <person name="Barry K."/>
            <person name="Detter J.C."/>
            <person name="Glavina del Rio T."/>
            <person name="Hammon N."/>
            <person name="Israni S."/>
            <person name="Dalin E."/>
            <person name="Tice H."/>
            <person name="Pitluck S."/>
            <person name="Chertkov O."/>
            <person name="Brettin T."/>
            <person name="Bruce D."/>
            <person name="Han C."/>
            <person name="Schmutz J."/>
            <person name="Larimer F."/>
            <person name="Land M."/>
            <person name="Hauser L."/>
            <person name="Kyrpides N."/>
            <person name="Kim E."/>
            <person name="Richardson P."/>
            <person name="Mackenzie C."/>
            <person name="Choudhary M."/>
            <person name="Donohue T.J."/>
            <person name="Kaplan S."/>
        </authorList>
    </citation>
    <scope>NUCLEOTIDE SEQUENCE [LARGE SCALE GENOMIC DNA]</scope>
    <source>
        <strain evidence="10">ATCC 17025</strain>
        <plasmid evidence="10">pRSPA01</plasmid>
    </source>
</reference>
<protein>
    <recommendedName>
        <fullName evidence="11">Iron ABC transporter permease</fullName>
    </recommendedName>
</protein>
<keyword evidence="5 9" id="KW-0812">Transmembrane</keyword>
<evidence type="ECO:0000256" key="6">
    <source>
        <dbReference type="ARBA" id="ARBA00022989"/>
    </source>
</evidence>
<evidence type="ECO:0000313" key="10">
    <source>
        <dbReference type="EMBL" id="ABP72193.1"/>
    </source>
</evidence>
<keyword evidence="10" id="KW-0614">Plasmid</keyword>
<evidence type="ECO:0000256" key="8">
    <source>
        <dbReference type="SAM" id="MobiDB-lite"/>
    </source>
</evidence>
<dbReference type="InterPro" id="IPR037294">
    <property type="entry name" value="ABC_BtuC-like"/>
</dbReference>
<dbReference type="InterPro" id="IPR000522">
    <property type="entry name" value="ABC_transptr_permease_BtuC"/>
</dbReference>
<evidence type="ECO:0000256" key="9">
    <source>
        <dbReference type="SAM" id="Phobius"/>
    </source>
</evidence>
<comment type="similarity">
    <text evidence="2">Belongs to the binding-protein-dependent transport system permease family. FecCD subfamily.</text>
</comment>
<accession>A4WXS9</accession>
<dbReference type="AlphaFoldDB" id="A4WXS9"/>
<dbReference type="EMBL" id="CP000662">
    <property type="protein sequence ID" value="ABP72193.1"/>
    <property type="molecule type" value="Genomic_DNA"/>
</dbReference>
<keyword evidence="3" id="KW-0813">Transport</keyword>
<keyword evidence="7 9" id="KW-0472">Membrane</keyword>
<name>A4WXS9_CERS5</name>
<dbReference type="PANTHER" id="PTHR30472:SF25">
    <property type="entry name" value="ABC TRANSPORTER PERMEASE PROTEIN MJ0876-RELATED"/>
    <property type="match status" value="1"/>
</dbReference>
<keyword evidence="4" id="KW-1003">Cell membrane</keyword>
<feature type="region of interest" description="Disordered" evidence="8">
    <location>
        <begin position="1"/>
        <end position="34"/>
    </location>
</feature>
<gene>
    <name evidence="10" type="ordered locus">Rsph17025_3309</name>
</gene>
<dbReference type="GO" id="GO:0005886">
    <property type="term" value="C:plasma membrane"/>
    <property type="evidence" value="ECO:0007669"/>
    <property type="project" value="UniProtKB-SubCell"/>
</dbReference>
<proteinExistence type="inferred from homology"/>
<dbReference type="PANTHER" id="PTHR30472">
    <property type="entry name" value="FERRIC ENTEROBACTIN TRANSPORT SYSTEM PERMEASE PROTEIN"/>
    <property type="match status" value="1"/>
</dbReference>
<evidence type="ECO:0000256" key="7">
    <source>
        <dbReference type="ARBA" id="ARBA00023136"/>
    </source>
</evidence>